<dbReference type="EMBL" id="LSRX01000207">
    <property type="protein sequence ID" value="OLQ04568.1"/>
    <property type="molecule type" value="Genomic_DNA"/>
</dbReference>
<dbReference type="OrthoDB" id="423095at2759"/>
<reference evidence="1 2" key="1">
    <citation type="submission" date="2016-02" db="EMBL/GenBank/DDBJ databases">
        <title>Genome analysis of coral dinoflagellate symbionts highlights evolutionary adaptations to a symbiotic lifestyle.</title>
        <authorList>
            <person name="Aranda M."/>
            <person name="Li Y."/>
            <person name="Liew Y.J."/>
            <person name="Baumgarten S."/>
            <person name="Simakov O."/>
            <person name="Wilson M."/>
            <person name="Piel J."/>
            <person name="Ashoor H."/>
            <person name="Bougouffa S."/>
            <person name="Bajic V.B."/>
            <person name="Ryu T."/>
            <person name="Ravasi T."/>
            <person name="Bayer T."/>
            <person name="Micklem G."/>
            <person name="Kim H."/>
            <person name="Bhak J."/>
            <person name="Lajeunesse T.C."/>
            <person name="Voolstra C.R."/>
        </authorList>
    </citation>
    <scope>NUCLEOTIDE SEQUENCE [LARGE SCALE GENOMIC DNA]</scope>
    <source>
        <strain evidence="1 2">CCMP2467</strain>
    </source>
</reference>
<name>A0A1Q9EAY9_SYMMI</name>
<dbReference type="Proteomes" id="UP000186817">
    <property type="component" value="Unassembled WGS sequence"/>
</dbReference>
<accession>A0A1Q9EAY9</accession>
<protein>
    <submittedName>
        <fullName evidence="1">Uncharacterized protein</fullName>
    </submittedName>
</protein>
<proteinExistence type="predicted"/>
<keyword evidence="2" id="KW-1185">Reference proteome</keyword>
<evidence type="ECO:0000313" key="2">
    <source>
        <dbReference type="Proteomes" id="UP000186817"/>
    </source>
</evidence>
<comment type="caution">
    <text evidence="1">The sequence shown here is derived from an EMBL/GenBank/DDBJ whole genome shotgun (WGS) entry which is preliminary data.</text>
</comment>
<sequence length="183" mass="20187">MSFICALKTMKQEWVEAGSPTAGPSSAADIAEGTVLFDERLVEIFHKGLPCDVITFVDEDPATRAAWFSSVHDEECNRFRATSLSQKLRVFSDAVTRANGSVEKATANLVDLLGSGAKPRVQKWGRAFRHIPLGLQEQLARFDTLPQSYIWDNAYIMGSGVNGRLRLPEDMALQSLELVKQAS</sequence>
<gene>
    <name evidence="1" type="ORF">AK812_SmicGene12335</name>
</gene>
<organism evidence="1 2">
    <name type="scientific">Symbiodinium microadriaticum</name>
    <name type="common">Dinoflagellate</name>
    <name type="synonym">Zooxanthella microadriatica</name>
    <dbReference type="NCBI Taxonomy" id="2951"/>
    <lineage>
        <taxon>Eukaryota</taxon>
        <taxon>Sar</taxon>
        <taxon>Alveolata</taxon>
        <taxon>Dinophyceae</taxon>
        <taxon>Suessiales</taxon>
        <taxon>Symbiodiniaceae</taxon>
        <taxon>Symbiodinium</taxon>
    </lineage>
</organism>
<evidence type="ECO:0000313" key="1">
    <source>
        <dbReference type="EMBL" id="OLQ04568.1"/>
    </source>
</evidence>
<dbReference type="AlphaFoldDB" id="A0A1Q9EAY9"/>